<dbReference type="RefSeq" id="WP_039689731.1">
    <property type="nucleotide sequence ID" value="NZ_CP009302.1"/>
</dbReference>
<dbReference type="AlphaFoldDB" id="A0A0A8B4U0"/>
<dbReference type="InterPro" id="IPR001753">
    <property type="entry name" value="Enoyl-CoA_hydra/iso"/>
</dbReference>
<dbReference type="SUPFAM" id="SSF52096">
    <property type="entry name" value="ClpP/crotonase"/>
    <property type="match status" value="1"/>
</dbReference>
<dbReference type="PANTHER" id="PTHR43802:SF1">
    <property type="entry name" value="IP11341P-RELATED"/>
    <property type="match status" value="1"/>
</dbReference>
<dbReference type="EMBL" id="CP009302">
    <property type="protein sequence ID" value="AJC12430.1"/>
    <property type="molecule type" value="Genomic_DNA"/>
</dbReference>
<dbReference type="InterPro" id="IPR014748">
    <property type="entry name" value="Enoyl-CoA_hydra_C"/>
</dbReference>
<reference evidence="3" key="1">
    <citation type="submission" date="2014-08" db="EMBL/GenBank/DDBJ databases">
        <title>Coriobacteriaceae sp. complete genome.</title>
        <authorList>
            <person name="Looft T."/>
            <person name="Bayles D.O."/>
            <person name="Stanton T.B."/>
        </authorList>
    </citation>
    <scope>NUCLEOTIDE SEQUENCE [LARGE SCALE GENOMIC DNA]</scope>
    <source>
        <strain evidence="3">68-1-3</strain>
    </source>
</reference>
<dbReference type="Pfam" id="PF00378">
    <property type="entry name" value="ECH_1"/>
    <property type="match status" value="1"/>
</dbReference>
<dbReference type="HOGENOM" id="CLU_009834_7_2_11"/>
<evidence type="ECO:0000313" key="3">
    <source>
        <dbReference type="Proteomes" id="UP000031121"/>
    </source>
</evidence>
<dbReference type="KEGG" id="cbac:JI75_06910"/>
<dbReference type="Gene3D" id="3.90.226.10">
    <property type="entry name" value="2-enoyl-CoA Hydratase, Chain A, domain 1"/>
    <property type="match status" value="1"/>
</dbReference>
<dbReference type="OrthoDB" id="9777711at2"/>
<reference evidence="2 3" key="2">
    <citation type="journal article" date="2015" name="Genome Announc.">
        <title>Complete Genome Sequence of Coriobacteriaceae Strain 68-1-3, a Novel Mucus-Degrading Isolate from the Swine Intestinal Tract.</title>
        <authorList>
            <person name="Looft T."/>
            <person name="Bayles D.O."/>
            <person name="Alt D.P."/>
            <person name="Stanton T.B."/>
        </authorList>
    </citation>
    <scope>NUCLEOTIDE SEQUENCE [LARGE SCALE GENOMIC DNA]</scope>
    <source>
        <strain evidence="2 3">68-1-3</strain>
    </source>
</reference>
<name>A0A0A8B4U0_9ACTN</name>
<sequence>MSVYQESYHLPVFEYDYEKLIIEKRGPVYVCKFNDAGNLNAMSYHQMAEFNDFLIKVRMDHECRVIVLTGEGKSFCAGFNLNDLALDPPEDMGRIQRDFYVMQRMCSDQIVNMRRCEQPIIGALKGYAVGGGLSISCACDMRVLGESFKMNAGYLSIGYTGTDMGGAFFLPKIVGYARAAEILMNPARHDAKELFDWGFANRLVPDEDCLDTAIALAEEICAATAPFGLRLTKECLQASLDGTSFENVIRMENRNQVLASNTNDGIMGTLKMNPKNREDVKANPEKYSFRNM</sequence>
<dbReference type="PANTHER" id="PTHR43802">
    <property type="entry name" value="ENOYL-COA HYDRATASE"/>
    <property type="match status" value="1"/>
</dbReference>
<evidence type="ECO:0000313" key="2">
    <source>
        <dbReference type="EMBL" id="AJC12430.1"/>
    </source>
</evidence>
<dbReference type="Proteomes" id="UP000031121">
    <property type="component" value="Chromosome"/>
</dbReference>
<keyword evidence="3" id="KW-1185">Reference proteome</keyword>
<gene>
    <name evidence="2" type="ORF">JI75_06910</name>
</gene>
<evidence type="ECO:0000256" key="1">
    <source>
        <dbReference type="ARBA" id="ARBA00005254"/>
    </source>
</evidence>
<dbReference type="InterPro" id="IPR029045">
    <property type="entry name" value="ClpP/crotonase-like_dom_sf"/>
</dbReference>
<dbReference type="Gene3D" id="1.10.12.10">
    <property type="entry name" value="Lyase 2-enoyl-coa Hydratase, Chain A, domain 2"/>
    <property type="match status" value="1"/>
</dbReference>
<protein>
    <submittedName>
        <fullName evidence="2">Enoyl-CoA hydratase</fullName>
    </submittedName>
</protein>
<dbReference type="CDD" id="cd06558">
    <property type="entry name" value="crotonase-like"/>
    <property type="match status" value="1"/>
</dbReference>
<accession>A0A0A8B4U0</accession>
<dbReference type="GO" id="GO:0003824">
    <property type="term" value="F:catalytic activity"/>
    <property type="evidence" value="ECO:0007669"/>
    <property type="project" value="UniProtKB-ARBA"/>
</dbReference>
<proteinExistence type="inferred from homology"/>
<organism evidence="2 3">
    <name type="scientific">Berryella intestinalis</name>
    <dbReference type="NCBI Taxonomy" id="1531429"/>
    <lineage>
        <taxon>Bacteria</taxon>
        <taxon>Bacillati</taxon>
        <taxon>Actinomycetota</taxon>
        <taxon>Coriobacteriia</taxon>
        <taxon>Eggerthellales</taxon>
        <taxon>Eggerthellaceae</taxon>
        <taxon>Berryella</taxon>
    </lineage>
</organism>
<dbReference type="STRING" id="1531429.JI75_06910"/>
<comment type="similarity">
    <text evidence="1">Belongs to the enoyl-CoA hydratase/isomerase family.</text>
</comment>